<keyword evidence="2" id="KW-1003">Cell membrane</keyword>
<evidence type="ECO:0000256" key="1">
    <source>
        <dbReference type="ARBA" id="ARBA00004651"/>
    </source>
</evidence>
<feature type="domain" description="Prepilin type IV endopeptidase peptidase" evidence="7">
    <location>
        <begin position="13"/>
        <end position="117"/>
    </location>
</feature>
<keyword evidence="5 6" id="KW-0472">Membrane</keyword>
<accession>A0ABT0RNI4</accession>
<keyword evidence="3 6" id="KW-0812">Transmembrane</keyword>
<feature type="transmembrane region" description="Helical" evidence="6">
    <location>
        <begin position="37"/>
        <end position="55"/>
    </location>
</feature>
<keyword evidence="4 6" id="KW-1133">Transmembrane helix</keyword>
<evidence type="ECO:0000256" key="4">
    <source>
        <dbReference type="ARBA" id="ARBA00022989"/>
    </source>
</evidence>
<evidence type="ECO:0000256" key="5">
    <source>
        <dbReference type="ARBA" id="ARBA00023136"/>
    </source>
</evidence>
<proteinExistence type="predicted"/>
<keyword evidence="8" id="KW-0378">Hydrolase</keyword>
<gene>
    <name evidence="8" type="ORF">LZ536_09880</name>
</gene>
<dbReference type="EMBL" id="JAMGBD010000002">
    <property type="protein sequence ID" value="MCL6684206.1"/>
    <property type="molecule type" value="Genomic_DNA"/>
</dbReference>
<protein>
    <submittedName>
        <fullName evidence="8">Prepilin peptidase</fullName>
        <ecNumber evidence="8">3.4.23.43</ecNumber>
    </submittedName>
</protein>
<comment type="subcellular location">
    <subcellularLocation>
        <location evidence="1">Cell membrane</location>
        <topology evidence="1">Multi-pass membrane protein</topology>
    </subcellularLocation>
</comment>
<sequence>MINAGFTELLLGLLAILLVVAAVIDVRTYTISNGLNAAVALMAPLFWWSIGLPFWPDAAIQVGVAVGVFVLLAITFYMGMMGGGDVKLAAAIALWFPPFTTLRFLVMMSLAGGLLTIIVLLIHKFRGKAPVAEGEKPARVEVPYGVAIAAGALWILGQRFLNQFA</sequence>
<dbReference type="Pfam" id="PF01478">
    <property type="entry name" value="Peptidase_A24"/>
    <property type="match status" value="1"/>
</dbReference>
<feature type="transmembrane region" description="Helical" evidence="6">
    <location>
        <begin position="102"/>
        <end position="122"/>
    </location>
</feature>
<keyword evidence="9" id="KW-1185">Reference proteome</keyword>
<evidence type="ECO:0000259" key="7">
    <source>
        <dbReference type="Pfam" id="PF01478"/>
    </source>
</evidence>
<dbReference type="InterPro" id="IPR052218">
    <property type="entry name" value="Preflagellin_Peptidase"/>
</dbReference>
<comment type="caution">
    <text evidence="8">The sequence shown here is derived from an EMBL/GenBank/DDBJ whole genome shotgun (WGS) entry which is preliminary data.</text>
</comment>
<dbReference type="Proteomes" id="UP001165363">
    <property type="component" value="Unassembled WGS sequence"/>
</dbReference>
<dbReference type="PANTHER" id="PTHR36506">
    <property type="entry name" value="PREFLAGELLIN PEPTIDASE"/>
    <property type="match status" value="1"/>
</dbReference>
<evidence type="ECO:0000256" key="6">
    <source>
        <dbReference type="SAM" id="Phobius"/>
    </source>
</evidence>
<evidence type="ECO:0000313" key="8">
    <source>
        <dbReference type="EMBL" id="MCL6684206.1"/>
    </source>
</evidence>
<reference evidence="8" key="1">
    <citation type="submission" date="2022-05" db="EMBL/GenBank/DDBJ databases">
        <authorList>
            <person name="Jo J.-H."/>
            <person name="Im W.-T."/>
        </authorList>
    </citation>
    <scope>NUCLEOTIDE SEQUENCE</scope>
    <source>
        <strain evidence="8">SE158</strain>
    </source>
</reference>
<dbReference type="EC" id="3.4.23.43" evidence="8"/>
<dbReference type="PANTHER" id="PTHR36506:SF1">
    <property type="entry name" value="PREFLAGELLIN PEPTIDASE"/>
    <property type="match status" value="1"/>
</dbReference>
<name>A0ABT0RNI4_9SPHN</name>
<dbReference type="GO" id="GO:0004190">
    <property type="term" value="F:aspartic-type endopeptidase activity"/>
    <property type="evidence" value="ECO:0007669"/>
    <property type="project" value="UniProtKB-EC"/>
</dbReference>
<dbReference type="RefSeq" id="WP_249848630.1">
    <property type="nucleotide sequence ID" value="NZ_JAMGBD010000002.1"/>
</dbReference>
<dbReference type="Gene3D" id="1.20.120.1220">
    <property type="match status" value="1"/>
</dbReference>
<organism evidence="8 9">
    <name type="scientific">Sphingomonas alba</name>
    <dbReference type="NCBI Taxonomy" id="2908208"/>
    <lineage>
        <taxon>Bacteria</taxon>
        <taxon>Pseudomonadati</taxon>
        <taxon>Pseudomonadota</taxon>
        <taxon>Alphaproteobacteria</taxon>
        <taxon>Sphingomonadales</taxon>
        <taxon>Sphingomonadaceae</taxon>
        <taxon>Sphingomonas</taxon>
    </lineage>
</organism>
<evidence type="ECO:0000256" key="3">
    <source>
        <dbReference type="ARBA" id="ARBA00022692"/>
    </source>
</evidence>
<dbReference type="InterPro" id="IPR000045">
    <property type="entry name" value="Prepilin_IV_endopep_pep"/>
</dbReference>
<feature type="transmembrane region" description="Helical" evidence="6">
    <location>
        <begin position="142"/>
        <end position="161"/>
    </location>
</feature>
<feature type="transmembrane region" description="Helical" evidence="6">
    <location>
        <begin position="62"/>
        <end position="82"/>
    </location>
</feature>
<evidence type="ECO:0000313" key="9">
    <source>
        <dbReference type="Proteomes" id="UP001165363"/>
    </source>
</evidence>
<evidence type="ECO:0000256" key="2">
    <source>
        <dbReference type="ARBA" id="ARBA00022475"/>
    </source>
</evidence>